<evidence type="ECO:0000256" key="2">
    <source>
        <dbReference type="SAM" id="SignalP"/>
    </source>
</evidence>
<feature type="region of interest" description="Disordered" evidence="1">
    <location>
        <begin position="41"/>
        <end position="68"/>
    </location>
</feature>
<reference evidence="4" key="2">
    <citation type="submission" date="2015-01" db="EMBL/GenBank/DDBJ databases">
        <title>Evolutionary Origins and Diversification of the Mycorrhizal Mutualists.</title>
        <authorList>
            <consortium name="DOE Joint Genome Institute"/>
            <consortium name="Mycorrhizal Genomics Consortium"/>
            <person name="Kohler A."/>
            <person name="Kuo A."/>
            <person name="Nagy L.G."/>
            <person name="Floudas D."/>
            <person name="Copeland A."/>
            <person name="Barry K.W."/>
            <person name="Cichocki N."/>
            <person name="Veneault-Fourrey C."/>
            <person name="LaButti K."/>
            <person name="Lindquist E.A."/>
            <person name="Lipzen A."/>
            <person name="Lundell T."/>
            <person name="Morin E."/>
            <person name="Murat C."/>
            <person name="Riley R."/>
            <person name="Ohm R."/>
            <person name="Sun H."/>
            <person name="Tunlid A."/>
            <person name="Henrissat B."/>
            <person name="Grigoriev I.V."/>
            <person name="Hibbett D.S."/>
            <person name="Martin F."/>
        </authorList>
    </citation>
    <scope>NUCLEOTIDE SEQUENCE [LARGE SCALE GENOMIC DNA]</scope>
    <source>
        <strain evidence="4">Marx 270</strain>
    </source>
</reference>
<protein>
    <recommendedName>
        <fullName evidence="5">Non-specific serine/threonine protein kinase</fullName>
    </recommendedName>
</protein>
<gene>
    <name evidence="3" type="ORF">M404DRAFT_34565</name>
</gene>
<dbReference type="PANTHER" id="PTHR11909">
    <property type="entry name" value="CASEIN KINASE-RELATED"/>
    <property type="match status" value="1"/>
</dbReference>
<evidence type="ECO:0008006" key="5">
    <source>
        <dbReference type="Google" id="ProtNLM"/>
    </source>
</evidence>
<dbReference type="STRING" id="870435.A0A0C3N1P0"/>
<proteinExistence type="predicted"/>
<feature type="chain" id="PRO_5002180052" description="Non-specific serine/threonine protein kinase" evidence="2">
    <location>
        <begin position="19"/>
        <end position="281"/>
    </location>
</feature>
<organism evidence="3 4">
    <name type="scientific">Pisolithus tinctorius Marx 270</name>
    <dbReference type="NCBI Taxonomy" id="870435"/>
    <lineage>
        <taxon>Eukaryota</taxon>
        <taxon>Fungi</taxon>
        <taxon>Dikarya</taxon>
        <taxon>Basidiomycota</taxon>
        <taxon>Agaricomycotina</taxon>
        <taxon>Agaricomycetes</taxon>
        <taxon>Agaricomycetidae</taxon>
        <taxon>Boletales</taxon>
        <taxon>Sclerodermatineae</taxon>
        <taxon>Pisolithaceae</taxon>
        <taxon>Pisolithus</taxon>
    </lineage>
</organism>
<evidence type="ECO:0000313" key="4">
    <source>
        <dbReference type="Proteomes" id="UP000054217"/>
    </source>
</evidence>
<dbReference type="Gene3D" id="1.10.510.10">
    <property type="entry name" value="Transferase(Phosphotransferase) domain 1"/>
    <property type="match status" value="2"/>
</dbReference>
<feature type="signal peptide" evidence="2">
    <location>
        <begin position="1"/>
        <end position="18"/>
    </location>
</feature>
<feature type="region of interest" description="Disordered" evidence="1">
    <location>
        <begin position="258"/>
        <end position="281"/>
    </location>
</feature>
<dbReference type="EMBL" id="KN832080">
    <property type="protein sequence ID" value="KIN94999.1"/>
    <property type="molecule type" value="Genomic_DNA"/>
</dbReference>
<sequence length="281" mass="31862">MLWVFVLSSASLSNPSRAGDISGEEVAIKLESVKAKHPQLTSHSLSQFHPSRHKAAQSPDGDREMSNQVSTTDLGFAKEYRDPKTHLHIRCMGNKNLTGTAYYYTQALRFDNKPDYSYLCKLFRDLFVHKGFQYDFVFSWSIQRGVPKDGSAGTSQKVPILQPFVHGGFQYNYTFDWNTLEHFGSTINPTTPTYAGSFETSSFTRVFSLLYHSSPSEFSILLNYAQALQFDDKPDYSYLRKLFREGFQYDYVSDRSIQRGGPEDGSAKAIQKASASKRKVV</sequence>
<dbReference type="AlphaFoldDB" id="A0A0C3N1P0"/>
<name>A0A0C3N1P0_PISTI</name>
<accession>A0A0C3N1P0</accession>
<dbReference type="InterPro" id="IPR050235">
    <property type="entry name" value="CK1_Ser-Thr_kinase"/>
</dbReference>
<evidence type="ECO:0000256" key="1">
    <source>
        <dbReference type="SAM" id="MobiDB-lite"/>
    </source>
</evidence>
<keyword evidence="4" id="KW-1185">Reference proteome</keyword>
<dbReference type="HOGENOM" id="CLU_990848_0_0_1"/>
<evidence type="ECO:0000313" key="3">
    <source>
        <dbReference type="EMBL" id="KIN94999.1"/>
    </source>
</evidence>
<keyword evidence="2" id="KW-0732">Signal</keyword>
<reference evidence="3 4" key="1">
    <citation type="submission" date="2014-04" db="EMBL/GenBank/DDBJ databases">
        <authorList>
            <consortium name="DOE Joint Genome Institute"/>
            <person name="Kuo A."/>
            <person name="Kohler A."/>
            <person name="Costa M.D."/>
            <person name="Nagy L.G."/>
            <person name="Floudas D."/>
            <person name="Copeland A."/>
            <person name="Barry K.W."/>
            <person name="Cichocki N."/>
            <person name="Veneault-Fourrey C."/>
            <person name="LaButti K."/>
            <person name="Lindquist E.A."/>
            <person name="Lipzen A."/>
            <person name="Lundell T."/>
            <person name="Morin E."/>
            <person name="Murat C."/>
            <person name="Sun H."/>
            <person name="Tunlid A."/>
            <person name="Henrissat B."/>
            <person name="Grigoriev I.V."/>
            <person name="Hibbett D.S."/>
            <person name="Martin F."/>
            <person name="Nordberg H.P."/>
            <person name="Cantor M.N."/>
            <person name="Hua S.X."/>
        </authorList>
    </citation>
    <scope>NUCLEOTIDE SEQUENCE [LARGE SCALE GENOMIC DNA]</scope>
    <source>
        <strain evidence="3 4">Marx 270</strain>
    </source>
</reference>
<dbReference type="InParanoid" id="A0A0C3N1P0"/>
<dbReference type="OrthoDB" id="9805563at2759"/>
<dbReference type="Proteomes" id="UP000054217">
    <property type="component" value="Unassembled WGS sequence"/>
</dbReference>